<proteinExistence type="predicted"/>
<feature type="compositionally biased region" description="Pro residues" evidence="1">
    <location>
        <begin position="30"/>
        <end position="40"/>
    </location>
</feature>
<gene>
    <name evidence="3" type="ORF">ERS075579_00863</name>
</gene>
<keyword evidence="2" id="KW-0732">Signal</keyword>
<dbReference type="PRINTS" id="PR01217">
    <property type="entry name" value="PRICHEXTENSN"/>
</dbReference>
<dbReference type="EMBL" id="CSWP01000001">
    <property type="protein sequence ID" value="CPV37053.1"/>
    <property type="molecule type" value="Genomic_DNA"/>
</dbReference>
<feature type="compositionally biased region" description="Polar residues" evidence="1">
    <location>
        <begin position="119"/>
        <end position="129"/>
    </location>
</feature>
<evidence type="ECO:0008006" key="5">
    <source>
        <dbReference type="Google" id="ProtNLM"/>
    </source>
</evidence>
<feature type="chain" id="PRO_5015048014" description="FHA domain-containing protein" evidence="2">
    <location>
        <begin position="27"/>
        <end position="173"/>
    </location>
</feature>
<dbReference type="Proteomes" id="UP000045782">
    <property type="component" value="Unassembled WGS sequence"/>
</dbReference>
<dbReference type="AlphaFoldDB" id="A0A0U0ZGU7"/>
<dbReference type="RefSeq" id="WP_005058305.1">
    <property type="nucleotide sequence ID" value="NZ_CP014951.1"/>
</dbReference>
<accession>A0A0U0ZGU7</accession>
<feature type="signal peptide" evidence="2">
    <location>
        <begin position="1"/>
        <end position="26"/>
    </location>
</feature>
<evidence type="ECO:0000256" key="2">
    <source>
        <dbReference type="SAM" id="SignalP"/>
    </source>
</evidence>
<feature type="compositionally biased region" description="Low complexity" evidence="1">
    <location>
        <begin position="162"/>
        <end position="173"/>
    </location>
</feature>
<name>A0A0U0ZGU7_9MYCO</name>
<reference evidence="3 4" key="1">
    <citation type="submission" date="2015-03" db="EMBL/GenBank/DDBJ databases">
        <authorList>
            <person name="Murphy D."/>
        </authorList>
    </citation>
    <scope>NUCLEOTIDE SEQUENCE [LARGE SCALE GENOMIC DNA]</scope>
    <source>
        <strain evidence="3 4">PAP088</strain>
    </source>
</reference>
<protein>
    <recommendedName>
        <fullName evidence="5">FHA domain-containing protein</fullName>
    </recommendedName>
</protein>
<sequence length="173" mass="16785">MDVAKLFVAGVIVAGAALSFSAPAGADPAEPGPGPSPAPSAPQAAAPGTEALGPPPPPALQPSVPEVTNPTYGSGAGGPLGTIRDLWHQAHDGPLDTPEGVAGRPANAGPAPQLPPGYISTNAPESSNPGRIRDPYAAPEPSGPPLPPGYHSLNGPPPPGYEPTGPAPAAATP</sequence>
<evidence type="ECO:0000313" key="4">
    <source>
        <dbReference type="Proteomes" id="UP000045782"/>
    </source>
</evidence>
<feature type="region of interest" description="Disordered" evidence="1">
    <location>
        <begin position="22"/>
        <end position="173"/>
    </location>
</feature>
<feature type="compositionally biased region" description="Basic and acidic residues" evidence="1">
    <location>
        <begin position="85"/>
        <end position="94"/>
    </location>
</feature>
<feature type="compositionally biased region" description="Low complexity" evidence="1">
    <location>
        <begin position="41"/>
        <end position="52"/>
    </location>
</feature>
<evidence type="ECO:0000313" key="3">
    <source>
        <dbReference type="EMBL" id="CPV37053.1"/>
    </source>
</evidence>
<organism evidence="3 4">
    <name type="scientific">Mycobacteroides abscessus</name>
    <dbReference type="NCBI Taxonomy" id="36809"/>
    <lineage>
        <taxon>Bacteria</taxon>
        <taxon>Bacillati</taxon>
        <taxon>Actinomycetota</taxon>
        <taxon>Actinomycetes</taxon>
        <taxon>Mycobacteriales</taxon>
        <taxon>Mycobacteriaceae</taxon>
        <taxon>Mycobacteroides</taxon>
    </lineage>
</organism>
<evidence type="ECO:0000256" key="1">
    <source>
        <dbReference type="SAM" id="MobiDB-lite"/>
    </source>
</evidence>